<proteinExistence type="predicted"/>
<feature type="compositionally biased region" description="Pro residues" evidence="1">
    <location>
        <begin position="1040"/>
        <end position="1063"/>
    </location>
</feature>
<name>A0A7C5UT32_UNCC3</name>
<protein>
    <submittedName>
        <fullName evidence="3">Uncharacterized protein</fullName>
    </submittedName>
</protein>
<gene>
    <name evidence="3" type="ORF">ENL96_00780</name>
</gene>
<feature type="transmembrane region" description="Helical" evidence="2">
    <location>
        <begin position="12"/>
        <end position="29"/>
    </location>
</feature>
<sequence>MNCGERLDFKNRILLFIFVTTLGTLLIISERVTVFGDDNIYYDPIRKYDVVTYKSSLSGGRSFSSDCKSGYMSEEEREGYSGPICSIPISKYDVSLKTAYSVGAIGGPEGNSENTTQGFARRSYASIPRNIFIDPVKAKPSLFPYSYPQGGVEGGANNNSAISSYCVQNPDRCIVATPYEYLAAIYNTKGKGLPTENEEDQRNVGISFASGGVEGRWGVTDYNVNASTTMELICSDELNELFNCGTITVKETSVISGSLDVPASLYSHFNTKKRDMFLSKSDDSSVLRNPYYVHTEESVSSEGCDLFCRIGKIFGERIASILKILGRKERVLETNRSMAFATKNLEEYQVGFNIPLETVCNRFGWESPQCLQCKTGSCDEFSVEETVSIKPNPDFGLTEKTTDYLRGMMNIFDSKAITFNVLSASNVESYALTAEVGVVGASVRTKREGRLYEVGGKLPERQYEIIYQLGENLNTKEHSYVAIPGFTCEFKGKMTNGWVMRGSDVNCNGELLTILGASDGDALAKGATDPVVVRLGATKVLSYKFLKDIGLDKGISRYKDVGPTLLCYGSNIYTVFVSDKLPYLAISNVRGVSSSVVKLFDRQGSAINTRPLSASFDGDGGLNIVFISGTGDCGKYAGDNKACIYYTYLSKDALSDIGVTNSQKFASSLAEGGNPNTPSIVGNPVMIDEVSYYYSMKPTKEGPVIVYTKGRNENNSVDIYVTRVGGPSGIKLNYKGKEHAGRAEPFVFRVDQLGNRHLLILSKGSDDNYVLIHAEWSNEITVEDRPTLMGLRIETIPLVLVNKGDRVTLDDFTFYMSNRDLYPFLSILYTIYPKNDPNYTQIVILNGRFPLDYVSFENPDTPISSSVFDAYVIDSKAIINWVAKDAKMPSLEGRSIYSNNGSIDVALQFGVWGWVVKVEDVTGYSATSRIWSNNYPTFSYTTNGVDSNPIPVKPEGVLFVEGVDFVKNIKEDRNVLSSLTSMSLESRPEMLAPGVELAPKILRGLNYVDVVSGSKLLCWNKLSRYKVLDHGIFKETETPPVQPPQPPEPPTPPTRPPEPPTPPTAGGVCNENWCYTANIYGDSTVSSPEQRRKLSDILTEKTTWGRNSSGKDCDGDGNIDTEAECRVKYLCDVADRNKISCAFMFAIWYQESSWRIDPNPSGNYLNFGCLLEGYTDSWERQVDCAIEHAVS</sequence>
<keyword evidence="2" id="KW-1133">Transmembrane helix</keyword>
<keyword evidence="2" id="KW-0812">Transmembrane</keyword>
<feature type="region of interest" description="Disordered" evidence="1">
    <location>
        <begin position="1035"/>
        <end position="1066"/>
    </location>
</feature>
<reference evidence="3" key="1">
    <citation type="journal article" date="2020" name="mSystems">
        <title>Genome- and Community-Level Interaction Insights into Carbon Utilization and Element Cycling Functions of Hydrothermarchaeota in Hydrothermal Sediment.</title>
        <authorList>
            <person name="Zhou Z."/>
            <person name="Liu Y."/>
            <person name="Xu W."/>
            <person name="Pan J."/>
            <person name="Luo Z.H."/>
            <person name="Li M."/>
        </authorList>
    </citation>
    <scope>NUCLEOTIDE SEQUENCE [LARGE SCALE GENOMIC DNA]</scope>
    <source>
        <strain evidence="3">SpSt-1042</strain>
    </source>
</reference>
<keyword evidence="2" id="KW-0472">Membrane</keyword>
<accession>A0A7C5UT32</accession>
<evidence type="ECO:0000313" key="3">
    <source>
        <dbReference type="EMBL" id="HHR92034.1"/>
    </source>
</evidence>
<dbReference type="AlphaFoldDB" id="A0A7C5UT32"/>
<organism evidence="3">
    <name type="scientific">candidate division CPR3 bacterium</name>
    <dbReference type="NCBI Taxonomy" id="2268181"/>
    <lineage>
        <taxon>Bacteria</taxon>
        <taxon>Bacteria division CPR3</taxon>
    </lineage>
</organism>
<evidence type="ECO:0000256" key="1">
    <source>
        <dbReference type="SAM" id="MobiDB-lite"/>
    </source>
</evidence>
<comment type="caution">
    <text evidence="3">The sequence shown here is derived from an EMBL/GenBank/DDBJ whole genome shotgun (WGS) entry which is preliminary data.</text>
</comment>
<evidence type="ECO:0000256" key="2">
    <source>
        <dbReference type="SAM" id="Phobius"/>
    </source>
</evidence>
<dbReference type="EMBL" id="DRVY01000021">
    <property type="protein sequence ID" value="HHR92034.1"/>
    <property type="molecule type" value="Genomic_DNA"/>
</dbReference>